<name>A0ACD3AB37_9AGAR</name>
<reference evidence="1 2" key="1">
    <citation type="journal article" date="2019" name="Nat. Ecol. Evol.">
        <title>Megaphylogeny resolves global patterns of mushroom evolution.</title>
        <authorList>
            <person name="Varga T."/>
            <person name="Krizsan K."/>
            <person name="Foldi C."/>
            <person name="Dima B."/>
            <person name="Sanchez-Garcia M."/>
            <person name="Sanchez-Ramirez S."/>
            <person name="Szollosi G.J."/>
            <person name="Szarkandi J.G."/>
            <person name="Papp V."/>
            <person name="Albert L."/>
            <person name="Andreopoulos W."/>
            <person name="Angelini C."/>
            <person name="Antonin V."/>
            <person name="Barry K.W."/>
            <person name="Bougher N.L."/>
            <person name="Buchanan P."/>
            <person name="Buyck B."/>
            <person name="Bense V."/>
            <person name="Catcheside P."/>
            <person name="Chovatia M."/>
            <person name="Cooper J."/>
            <person name="Damon W."/>
            <person name="Desjardin D."/>
            <person name="Finy P."/>
            <person name="Geml J."/>
            <person name="Haridas S."/>
            <person name="Hughes K."/>
            <person name="Justo A."/>
            <person name="Karasinski D."/>
            <person name="Kautmanova I."/>
            <person name="Kiss B."/>
            <person name="Kocsube S."/>
            <person name="Kotiranta H."/>
            <person name="LaButti K.M."/>
            <person name="Lechner B.E."/>
            <person name="Liimatainen K."/>
            <person name="Lipzen A."/>
            <person name="Lukacs Z."/>
            <person name="Mihaltcheva S."/>
            <person name="Morgado L.N."/>
            <person name="Niskanen T."/>
            <person name="Noordeloos M.E."/>
            <person name="Ohm R.A."/>
            <person name="Ortiz-Santana B."/>
            <person name="Ovrebo C."/>
            <person name="Racz N."/>
            <person name="Riley R."/>
            <person name="Savchenko A."/>
            <person name="Shiryaev A."/>
            <person name="Soop K."/>
            <person name="Spirin V."/>
            <person name="Szebenyi C."/>
            <person name="Tomsovsky M."/>
            <person name="Tulloss R.E."/>
            <person name="Uehling J."/>
            <person name="Grigoriev I.V."/>
            <person name="Vagvolgyi C."/>
            <person name="Papp T."/>
            <person name="Martin F.M."/>
            <person name="Miettinen O."/>
            <person name="Hibbett D.S."/>
            <person name="Nagy L.G."/>
        </authorList>
    </citation>
    <scope>NUCLEOTIDE SEQUENCE [LARGE SCALE GENOMIC DNA]</scope>
    <source>
        <strain evidence="1 2">NL-1719</strain>
    </source>
</reference>
<accession>A0ACD3AB37</accession>
<protein>
    <submittedName>
        <fullName evidence="1">Uncharacterized protein</fullName>
    </submittedName>
</protein>
<keyword evidence="2" id="KW-1185">Reference proteome</keyword>
<evidence type="ECO:0000313" key="1">
    <source>
        <dbReference type="EMBL" id="TFK62886.1"/>
    </source>
</evidence>
<sequence>MSDTTQVPENASPPSGEPLFHEARDSLLPRLYEVKEHAQVSNKKHGRIFILYQDFNQQATARLFRKAANWAPPQNETERIKRGYLNIDPSRDLVFVRSMQGDGREESDILKAWSICKEDFKPEDELRNDLLGPSEQIGLHRPAKIGGVYEGGIEFEQNDDAISIVEEGRAHLTSALVQSHVTLLAPSVDNTPPGATSNDLHRPSTGNSSTLG</sequence>
<proteinExistence type="predicted"/>
<evidence type="ECO:0000313" key="2">
    <source>
        <dbReference type="Proteomes" id="UP000308600"/>
    </source>
</evidence>
<gene>
    <name evidence="1" type="ORF">BDN72DRAFT_902866</name>
</gene>
<dbReference type="Proteomes" id="UP000308600">
    <property type="component" value="Unassembled WGS sequence"/>
</dbReference>
<dbReference type="EMBL" id="ML208553">
    <property type="protein sequence ID" value="TFK62886.1"/>
    <property type="molecule type" value="Genomic_DNA"/>
</dbReference>
<organism evidence="1 2">
    <name type="scientific">Pluteus cervinus</name>
    <dbReference type="NCBI Taxonomy" id="181527"/>
    <lineage>
        <taxon>Eukaryota</taxon>
        <taxon>Fungi</taxon>
        <taxon>Dikarya</taxon>
        <taxon>Basidiomycota</taxon>
        <taxon>Agaricomycotina</taxon>
        <taxon>Agaricomycetes</taxon>
        <taxon>Agaricomycetidae</taxon>
        <taxon>Agaricales</taxon>
        <taxon>Pluteineae</taxon>
        <taxon>Pluteaceae</taxon>
        <taxon>Pluteus</taxon>
    </lineage>
</organism>